<dbReference type="EMBL" id="CAJVPW010015246">
    <property type="protein sequence ID" value="CAG8660288.1"/>
    <property type="molecule type" value="Genomic_DNA"/>
</dbReference>
<dbReference type="Proteomes" id="UP000789366">
    <property type="component" value="Unassembled WGS sequence"/>
</dbReference>
<feature type="non-terminal residue" evidence="1">
    <location>
        <position position="1"/>
    </location>
</feature>
<comment type="caution">
    <text evidence="1">The sequence shown here is derived from an EMBL/GenBank/DDBJ whole genome shotgun (WGS) entry which is preliminary data.</text>
</comment>
<organism evidence="1 2">
    <name type="scientific">Cetraspora pellucida</name>
    <dbReference type="NCBI Taxonomy" id="1433469"/>
    <lineage>
        <taxon>Eukaryota</taxon>
        <taxon>Fungi</taxon>
        <taxon>Fungi incertae sedis</taxon>
        <taxon>Mucoromycota</taxon>
        <taxon>Glomeromycotina</taxon>
        <taxon>Glomeromycetes</taxon>
        <taxon>Diversisporales</taxon>
        <taxon>Gigasporaceae</taxon>
        <taxon>Cetraspora</taxon>
    </lineage>
</organism>
<evidence type="ECO:0000313" key="2">
    <source>
        <dbReference type="Proteomes" id="UP000789366"/>
    </source>
</evidence>
<reference evidence="1" key="1">
    <citation type="submission" date="2021-06" db="EMBL/GenBank/DDBJ databases">
        <authorList>
            <person name="Kallberg Y."/>
            <person name="Tangrot J."/>
            <person name="Rosling A."/>
        </authorList>
    </citation>
    <scope>NUCLEOTIDE SEQUENCE</scope>
    <source>
        <strain evidence="1">28 12/20/2015</strain>
    </source>
</reference>
<protein>
    <submittedName>
        <fullName evidence="1">7552_t:CDS:1</fullName>
    </submittedName>
</protein>
<evidence type="ECO:0000313" key="1">
    <source>
        <dbReference type="EMBL" id="CAG8660288.1"/>
    </source>
</evidence>
<proteinExistence type="predicted"/>
<keyword evidence="2" id="KW-1185">Reference proteome</keyword>
<name>A0ACA9NPC1_9GLOM</name>
<sequence length="131" mass="15148">EQVTLYAEEIPQEEIELGADDKIIHVFHFTKELLCAHGIPFKFVLKADESFSEAKLRLRLRLGMSEKDFSKVKIAIVRAESYTDPEYIDDDDLVLSWYDFDDDQLLGLDYLETKTERAGIVGSEKAIFIRE</sequence>
<accession>A0ACA9NPC1</accession>
<gene>
    <name evidence="1" type="ORF">SPELUC_LOCUS9246</name>
</gene>